<feature type="repeat" description="TPR" evidence="3">
    <location>
        <begin position="73"/>
        <end position="106"/>
    </location>
</feature>
<dbReference type="InterPro" id="IPR011990">
    <property type="entry name" value="TPR-like_helical_dom_sf"/>
</dbReference>
<dbReference type="STRING" id="53326.A0A016TDD5"/>
<keyword evidence="2 3" id="KW-0802">TPR repeat</keyword>
<feature type="compositionally biased region" description="Polar residues" evidence="4">
    <location>
        <begin position="1421"/>
        <end position="1443"/>
    </location>
</feature>
<feature type="region of interest" description="Disordered" evidence="4">
    <location>
        <begin position="1403"/>
        <end position="1443"/>
    </location>
</feature>
<dbReference type="Gene3D" id="1.25.40.10">
    <property type="entry name" value="Tetratricopeptide repeat domain"/>
    <property type="match status" value="3"/>
</dbReference>
<feature type="repeat" description="TPR" evidence="3">
    <location>
        <begin position="5"/>
        <end position="38"/>
    </location>
</feature>
<reference evidence="6" key="1">
    <citation type="journal article" date="2015" name="Nat. Genet.">
        <title>The genome and transcriptome of the zoonotic hookworm Ancylostoma ceylanicum identify infection-specific gene families.</title>
        <authorList>
            <person name="Schwarz E.M."/>
            <person name="Hu Y."/>
            <person name="Antoshechkin I."/>
            <person name="Miller M.M."/>
            <person name="Sternberg P.W."/>
            <person name="Aroian R.V."/>
        </authorList>
    </citation>
    <scope>NUCLEOTIDE SEQUENCE</scope>
    <source>
        <strain evidence="6">HY135</strain>
    </source>
</reference>
<evidence type="ECO:0000313" key="6">
    <source>
        <dbReference type="Proteomes" id="UP000024635"/>
    </source>
</evidence>
<dbReference type="GO" id="GO:0051879">
    <property type="term" value="F:Hsp90 protein binding"/>
    <property type="evidence" value="ECO:0007669"/>
    <property type="project" value="TreeGrafter"/>
</dbReference>
<protein>
    <recommendedName>
        <fullName evidence="7">Tetratricopeptide repeat protein</fullName>
    </recommendedName>
</protein>
<dbReference type="SUPFAM" id="SSF48452">
    <property type="entry name" value="TPR-like"/>
    <property type="match status" value="4"/>
</dbReference>
<dbReference type="SMART" id="SM00028">
    <property type="entry name" value="TPR"/>
    <property type="match status" value="9"/>
</dbReference>
<proteinExistence type="predicted"/>
<evidence type="ECO:0000313" key="5">
    <source>
        <dbReference type="EMBL" id="EYC00697.1"/>
    </source>
</evidence>
<dbReference type="PANTHER" id="PTHR22904:SF523">
    <property type="entry name" value="STRESS-INDUCED-PHOSPHOPROTEIN 1"/>
    <property type="match status" value="1"/>
</dbReference>
<feature type="region of interest" description="Disordered" evidence="4">
    <location>
        <begin position="1307"/>
        <end position="1328"/>
    </location>
</feature>
<evidence type="ECO:0008006" key="7">
    <source>
        <dbReference type="Google" id="ProtNLM"/>
    </source>
</evidence>
<dbReference type="OrthoDB" id="626167at2759"/>
<keyword evidence="1" id="KW-0677">Repeat</keyword>
<evidence type="ECO:0000256" key="4">
    <source>
        <dbReference type="SAM" id="MobiDB-lite"/>
    </source>
</evidence>
<dbReference type="PANTHER" id="PTHR22904">
    <property type="entry name" value="TPR REPEAT CONTAINING PROTEIN"/>
    <property type="match status" value="1"/>
</dbReference>
<feature type="repeat" description="TPR" evidence="3">
    <location>
        <begin position="39"/>
        <end position="72"/>
    </location>
</feature>
<dbReference type="EMBL" id="JARK01001449">
    <property type="protein sequence ID" value="EYC00697.1"/>
    <property type="molecule type" value="Genomic_DNA"/>
</dbReference>
<dbReference type="InterPro" id="IPR019734">
    <property type="entry name" value="TPR_rpt"/>
</dbReference>
<dbReference type="Proteomes" id="UP000024635">
    <property type="component" value="Unassembled WGS sequence"/>
</dbReference>
<keyword evidence="6" id="KW-1185">Reference proteome</keyword>
<dbReference type="PROSITE" id="PS50005">
    <property type="entry name" value="TPR"/>
    <property type="match status" value="3"/>
</dbReference>
<evidence type="ECO:0000256" key="2">
    <source>
        <dbReference type="ARBA" id="ARBA00022803"/>
    </source>
</evidence>
<gene>
    <name evidence="5" type="primary">Acey_s0113.g355</name>
    <name evidence="5" type="synonym">Acey-Y22D7AL.9</name>
    <name evidence="5" type="ORF">Y032_0113g355</name>
</gene>
<evidence type="ECO:0000256" key="1">
    <source>
        <dbReference type="ARBA" id="ARBA00022737"/>
    </source>
</evidence>
<sequence length="1443" mass="161410">MTEDLETIILNAGSAYSEGRYTEALESYEQAIAARPDNAILFANYAAILLRLGRVEEALKNADHAITLDPKWAKAYYRRGEALRRQNALLPAVVALSEGVALDPSNKLIADMLVDVAQQLFKNFPLERLQNVGLDRDRFTVLTMVGQELAAAGHHKDALTVLSRALTLHTPSLRLRESALSSLASVHFLLGEYTQAAMRYEQQLDIRLRLGGPPAEVHDNVAMSAEAAGNHTMALSHRRKKTKYLHGLLLAEERLKIARLLGCLNQGEEALEEYDLVEQSLPVFDETARARLAAQIRIGRGILYGSMGEMTKCLNELSEVTATSEDDAIAIADSIVACHIKEGNIQSAVEYLNNLLKSASDGKQQKLFGHACFLLAREQIRNGRRTSAVRLAKRILRLARATADRCLERAGLQLMATIYEEQQDAQSASALLRKYLEVPGAAVLESVNAQLHLAVLAKQTSDDPVKYLGDAMELAKASRNLDTIALTQSAMLRHLVGSASDDEQCRLLLSSQKELLKADISVASRSIIYEDLAMCEEGETSGVNELRALEQSLTEAQEGNHIRRELFLLEKLADSFMMLGKRAEAEGFYQQLLTLARQLRAVAQIKRGYMKLATLAGECLQWKRCLELTRNALTLSRLCHDHASKAHMLLLTGKAELYRGNSDVALSIFDKALSECEQHELYTTMAVASRFMVDAALKSAKNDQLVLDYLRRHISLFLYETDQKAKLRTLIRLARFDQDLDHITSLGVITAAKKVTSGMSRHDRATMLLECVDACQALGMRDETWRLLGDLLTVSNLSEAHFEEVANRLELFPLHRRALPLLQLVEQGFSHPRFLAQLAAFTPTFVLDRLSIEEILPRLVCYVKQGDWNAVLECATAALRDDAAVRSSVLDGVFGQISTEEVIQQVYLIAKWNVDGSIHWPTFALLNGTAFCSFFDLNVAQLLRHCVTLVPRSRAHLHALMFIGKYDVMHEAAQPVEKIICAANTGETEMLAMWYDELVHEYLNEQHVGIELFPFSSLEFQLKLSTVFVALQYEALEDQLRIMENCKRLIDARTAESRGFLMQHHQVPFSLHGKSFTYVFRVGRVELVWSSSMEADGFVARVYGGDLSFFEECLLRLLDLRGVPRASALNERTELLITNDHVQSSANPKLYSLHDMWNFTEQRHQKRGVLMLSNHSRRSNMGNGSIAERLRGLRDAFIAVVDVADHLLHDALCFSMGETPPIVITRGTLPFDLIRSLFLCGTAACIEVDENASDAKVQALITEIGQAEDVGDVLASYNCIVRSADCLHQELAAPRMDQKGLDFMDTRTRTDNGRIGAESTRTDELDGKETPSFVLETRHISNLWLNKTRLRVIEDTGGTAFAETIESLLRALFKDTSFPTRQVHQSAREEIELCSKRRRKKKAKNRVLRDYQSDGEGYAQPTHSRTLSDLPSRPTSSNAFNAD</sequence>
<accession>A0A016TDD5</accession>
<comment type="caution">
    <text evidence="5">The sequence shown here is derived from an EMBL/GenBank/DDBJ whole genome shotgun (WGS) entry which is preliminary data.</text>
</comment>
<name>A0A016TDD5_9BILA</name>
<evidence type="ECO:0000256" key="3">
    <source>
        <dbReference type="PROSITE-ProRule" id="PRU00339"/>
    </source>
</evidence>
<dbReference type="Pfam" id="PF14559">
    <property type="entry name" value="TPR_19"/>
    <property type="match status" value="1"/>
</dbReference>
<organism evidence="5 6">
    <name type="scientific">Ancylostoma ceylanicum</name>
    <dbReference type="NCBI Taxonomy" id="53326"/>
    <lineage>
        <taxon>Eukaryota</taxon>
        <taxon>Metazoa</taxon>
        <taxon>Ecdysozoa</taxon>
        <taxon>Nematoda</taxon>
        <taxon>Chromadorea</taxon>
        <taxon>Rhabditida</taxon>
        <taxon>Rhabditina</taxon>
        <taxon>Rhabditomorpha</taxon>
        <taxon>Strongyloidea</taxon>
        <taxon>Ancylostomatidae</taxon>
        <taxon>Ancylostomatinae</taxon>
        <taxon>Ancylostoma</taxon>
    </lineage>
</organism>